<dbReference type="SUPFAM" id="SSF56645">
    <property type="entry name" value="Acyl-CoA dehydrogenase NM domain-like"/>
    <property type="match status" value="1"/>
</dbReference>
<dbReference type="InterPro" id="IPR037069">
    <property type="entry name" value="AcylCoA_DH/ox_N_sf"/>
</dbReference>
<dbReference type="EMBL" id="CP003607">
    <property type="protein sequence ID" value="AFY80454.1"/>
    <property type="molecule type" value="Genomic_DNA"/>
</dbReference>
<sequence length="399" mass="43578">MDLYLEMRVSYNSLCKNPHPEGWRLTGRSLPSQAKINMNCQQSLLAVAECYLRDTVAPNATLLDQDPEALRTALQGLGSRHLLGLKLPEPWGTGDPQMAWEIQEATARYSGALGFLQTQHQSAGSAISRSQNQALKAEYLPHLATGNRLLGIGFSHLRRQGNPLVKAFPIPGGFLLSGIVPWVTGFGIFSEVVLGAELPDRRAVYGIIPLVNCQENGGKITWNAPMSLAAMQSTQTVSGVLEQWFLPEDRVLFIQPALGIHESDRKNVLNNSALILGCARAGLDIIAAIAQKKPLPLIQTTWNALNRELLTCRQQIQQLMFHQSREELDTWYSQALPLRVQGIDLAYRSAQGAITVSSGASNLADSQAGRVYREALVFGVSGQTSGVMEATLAQLMRSP</sequence>
<accession>K9TEK9</accession>
<proteinExistence type="predicted"/>
<organism evidence="2 3">
    <name type="scientific">Oscillatoria acuminata PCC 6304</name>
    <dbReference type="NCBI Taxonomy" id="56110"/>
    <lineage>
        <taxon>Bacteria</taxon>
        <taxon>Bacillati</taxon>
        <taxon>Cyanobacteriota</taxon>
        <taxon>Cyanophyceae</taxon>
        <taxon>Oscillatoriophycideae</taxon>
        <taxon>Oscillatoriales</taxon>
        <taxon>Oscillatoriaceae</taxon>
        <taxon>Oscillatoria</taxon>
    </lineage>
</organism>
<dbReference type="HOGENOM" id="CLU_045511_1_0_3"/>
<dbReference type="InParanoid" id="K9TEK9"/>
<dbReference type="GO" id="GO:0050660">
    <property type="term" value="F:flavin adenine dinucleotide binding"/>
    <property type="evidence" value="ECO:0007669"/>
    <property type="project" value="InterPro"/>
</dbReference>
<protein>
    <submittedName>
        <fullName evidence="2">Acyl-CoA dehydrogenase</fullName>
    </submittedName>
</protein>
<dbReference type="STRING" id="56110.Oscil6304_0716"/>
<evidence type="ECO:0000313" key="2">
    <source>
        <dbReference type="EMBL" id="AFY80454.1"/>
    </source>
</evidence>
<name>K9TEK9_9CYAN</name>
<feature type="domain" description="Acyl-CoA dehydrogenase/oxidase N-terminal" evidence="1">
    <location>
        <begin position="41"/>
        <end position="146"/>
    </location>
</feature>
<dbReference type="GO" id="GO:0003995">
    <property type="term" value="F:acyl-CoA dehydrogenase activity"/>
    <property type="evidence" value="ECO:0007669"/>
    <property type="project" value="TreeGrafter"/>
</dbReference>
<reference evidence="2 3" key="1">
    <citation type="submission" date="2012-06" db="EMBL/GenBank/DDBJ databases">
        <title>Finished chromosome of genome of Oscillatoria acuminata PCC 6304.</title>
        <authorList>
            <consortium name="US DOE Joint Genome Institute"/>
            <person name="Gugger M."/>
            <person name="Coursin T."/>
            <person name="Rippka R."/>
            <person name="Tandeau De Marsac N."/>
            <person name="Huntemann M."/>
            <person name="Wei C.-L."/>
            <person name="Han J."/>
            <person name="Detter J.C."/>
            <person name="Han C."/>
            <person name="Tapia R."/>
            <person name="Davenport K."/>
            <person name="Daligault H."/>
            <person name="Erkkila T."/>
            <person name="Gu W."/>
            <person name="Munk A.C.C."/>
            <person name="Teshima H."/>
            <person name="Xu Y."/>
            <person name="Chain P."/>
            <person name="Chen A."/>
            <person name="Krypides N."/>
            <person name="Mavromatis K."/>
            <person name="Markowitz V."/>
            <person name="Szeto E."/>
            <person name="Ivanova N."/>
            <person name="Mikhailova N."/>
            <person name="Ovchinnikova G."/>
            <person name="Pagani I."/>
            <person name="Pati A."/>
            <person name="Goodwin L."/>
            <person name="Peters L."/>
            <person name="Pitluck S."/>
            <person name="Woyke T."/>
            <person name="Kerfeld C."/>
        </authorList>
    </citation>
    <scope>NUCLEOTIDE SEQUENCE [LARGE SCALE GENOMIC DNA]</scope>
    <source>
        <strain evidence="2 3">PCC 6304</strain>
    </source>
</reference>
<dbReference type="KEGG" id="oac:Oscil6304_0716"/>
<gene>
    <name evidence="2" type="ORF">Oscil6304_0716</name>
</gene>
<evidence type="ECO:0000259" key="1">
    <source>
        <dbReference type="Pfam" id="PF02771"/>
    </source>
</evidence>
<evidence type="ECO:0000313" key="3">
    <source>
        <dbReference type="Proteomes" id="UP000010367"/>
    </source>
</evidence>
<dbReference type="PANTHER" id="PTHR43884">
    <property type="entry name" value="ACYL-COA DEHYDROGENASE"/>
    <property type="match status" value="1"/>
</dbReference>
<dbReference type="PANTHER" id="PTHR43884:SF12">
    <property type="entry name" value="ISOVALERYL-COA DEHYDROGENASE, MITOCHONDRIAL-RELATED"/>
    <property type="match status" value="1"/>
</dbReference>
<dbReference type="eggNOG" id="COG1960">
    <property type="taxonomic scope" value="Bacteria"/>
</dbReference>
<dbReference type="Proteomes" id="UP000010367">
    <property type="component" value="Chromosome"/>
</dbReference>
<dbReference type="InterPro" id="IPR009100">
    <property type="entry name" value="AcylCoA_DH/oxidase_NM_dom_sf"/>
</dbReference>
<dbReference type="AlphaFoldDB" id="K9TEK9"/>
<dbReference type="Pfam" id="PF02771">
    <property type="entry name" value="Acyl-CoA_dh_N"/>
    <property type="match status" value="1"/>
</dbReference>
<dbReference type="InterPro" id="IPR013786">
    <property type="entry name" value="AcylCoA_DH/ox_N"/>
</dbReference>
<keyword evidence="3" id="KW-1185">Reference proteome</keyword>
<dbReference type="Gene3D" id="1.10.540.10">
    <property type="entry name" value="Acyl-CoA dehydrogenase/oxidase, N-terminal domain"/>
    <property type="match status" value="1"/>
</dbReference>